<dbReference type="Pfam" id="PF01515">
    <property type="entry name" value="PTA_PTB"/>
    <property type="match status" value="1"/>
</dbReference>
<comment type="similarity">
    <text evidence="1">Belongs to the phosphate acetyltransferase and butyryltransferase family.</text>
</comment>
<dbReference type="PIRSF" id="PIRSF000428">
    <property type="entry name" value="P_Ac_trans"/>
    <property type="match status" value="1"/>
</dbReference>
<dbReference type="InterPro" id="IPR050500">
    <property type="entry name" value="Phos_Acetyltrans/Butyryltrans"/>
</dbReference>
<dbReference type="InterPro" id="IPR002505">
    <property type="entry name" value="PTA_PTB"/>
</dbReference>
<keyword evidence="2 5" id="KW-0808">Transferase</keyword>
<dbReference type="GeneID" id="95581833"/>
<dbReference type="AlphaFoldDB" id="A0A430B6L7"/>
<feature type="domain" description="Phosphate acetyl/butaryl transferase" evidence="4">
    <location>
        <begin position="57"/>
        <end position="297"/>
    </location>
</feature>
<dbReference type="GO" id="GO:0016746">
    <property type="term" value="F:acyltransferase activity"/>
    <property type="evidence" value="ECO:0007669"/>
    <property type="project" value="UniProtKB-KW"/>
</dbReference>
<dbReference type="RefSeq" id="WP_126792933.1">
    <property type="nucleotide sequence ID" value="NZ_CP060720.1"/>
</dbReference>
<reference evidence="5 6" key="1">
    <citation type="submission" date="2017-05" db="EMBL/GenBank/DDBJ databases">
        <title>Vagococcus spp. assemblies.</title>
        <authorList>
            <person name="Gulvik C.A."/>
        </authorList>
    </citation>
    <scope>NUCLEOTIDE SEQUENCE [LARGE SCALE GENOMIC DNA]</scope>
    <source>
        <strain evidence="5 6">SS1714</strain>
    </source>
</reference>
<dbReference type="Proteomes" id="UP000288028">
    <property type="component" value="Unassembled WGS sequence"/>
</dbReference>
<keyword evidence="3" id="KW-0012">Acyltransferase</keyword>
<evidence type="ECO:0000256" key="3">
    <source>
        <dbReference type="ARBA" id="ARBA00023315"/>
    </source>
</evidence>
<comment type="caution">
    <text evidence="5">The sequence shown here is derived from an EMBL/GenBank/DDBJ whole genome shotgun (WGS) entry which is preliminary data.</text>
</comment>
<proteinExistence type="inferred from homology"/>
<dbReference type="Gene3D" id="3.40.718.10">
    <property type="entry name" value="Isopropylmalate Dehydrogenase"/>
    <property type="match status" value="1"/>
</dbReference>
<evidence type="ECO:0000256" key="2">
    <source>
        <dbReference type="ARBA" id="ARBA00022679"/>
    </source>
</evidence>
<dbReference type="SUPFAM" id="SSF53659">
    <property type="entry name" value="Isocitrate/Isopropylmalate dehydrogenase-like"/>
    <property type="match status" value="1"/>
</dbReference>
<evidence type="ECO:0000313" key="6">
    <source>
        <dbReference type="Proteomes" id="UP000288028"/>
    </source>
</evidence>
<evidence type="ECO:0000313" key="5">
    <source>
        <dbReference type="EMBL" id="RSU15964.1"/>
    </source>
</evidence>
<keyword evidence="6" id="KW-1185">Reference proteome</keyword>
<dbReference type="OrthoDB" id="9774179at2"/>
<evidence type="ECO:0000259" key="4">
    <source>
        <dbReference type="Pfam" id="PF01515"/>
    </source>
</evidence>
<dbReference type="PANTHER" id="PTHR43356:SF2">
    <property type="entry name" value="PHOSPHATE ACETYLTRANSFERASE"/>
    <property type="match status" value="1"/>
</dbReference>
<organism evidence="5 6">
    <name type="scientific">Vagococcus carniphilus</name>
    <dbReference type="NCBI Taxonomy" id="218144"/>
    <lineage>
        <taxon>Bacteria</taxon>
        <taxon>Bacillati</taxon>
        <taxon>Bacillota</taxon>
        <taxon>Bacilli</taxon>
        <taxon>Lactobacillales</taxon>
        <taxon>Enterococcaceae</taxon>
        <taxon>Vagococcus</taxon>
    </lineage>
</organism>
<dbReference type="EMBL" id="NGKB01000004">
    <property type="protein sequence ID" value="RSU15964.1"/>
    <property type="molecule type" value="Genomic_DNA"/>
</dbReference>
<accession>A0A430B6L7</accession>
<dbReference type="InterPro" id="IPR012147">
    <property type="entry name" value="P_Ac_Bu_trans"/>
</dbReference>
<dbReference type="PANTHER" id="PTHR43356">
    <property type="entry name" value="PHOSPHATE ACETYLTRANSFERASE"/>
    <property type="match status" value="1"/>
</dbReference>
<gene>
    <name evidence="5" type="ORF">CBF28_05925</name>
</gene>
<sequence length="300" mass="32278">MVLTNFQQIEDKLKLQSRQIRVAVAAAGDKHTLESIFTAMKRGIIIPILVGDKTKILEITDELGMTIESEQIINVSDNVAACQKAVSLVREKKADFIMKGLVDTSVLLKEVVNKETGLGTGNVMSHVAFHEVPTYHKLLCIVDCAMFPYPTLQNKKDIINNTVNTYLSLGQENPKVGVLACVEKVNPKMPETVEANELSKMCDQGEIPNCIVRGPISYDCAVSKEIAEHKGYASDIAGDVDVLVAPNIHAGNIMTKMLTCTSGAKAAGIIVGAMCPIVLASRGSSSEEKYMSLVLAAASA</sequence>
<name>A0A430B6L7_9ENTE</name>
<dbReference type="NCBIfam" id="NF006045">
    <property type="entry name" value="PRK08190.1"/>
    <property type="match status" value="1"/>
</dbReference>
<evidence type="ECO:0000256" key="1">
    <source>
        <dbReference type="ARBA" id="ARBA00005656"/>
    </source>
</evidence>
<protein>
    <submittedName>
        <fullName evidence="5">Phosphate butyryltransferase</fullName>
    </submittedName>
</protein>